<dbReference type="AlphaFoldDB" id="A0AAW2U9P0"/>
<reference evidence="3" key="1">
    <citation type="submission" date="2020-06" db="EMBL/GenBank/DDBJ databases">
        <authorList>
            <person name="Li T."/>
            <person name="Hu X."/>
            <person name="Zhang T."/>
            <person name="Song X."/>
            <person name="Zhang H."/>
            <person name="Dai N."/>
            <person name="Sheng W."/>
            <person name="Hou X."/>
            <person name="Wei L."/>
        </authorList>
    </citation>
    <scope>NUCLEOTIDE SEQUENCE</scope>
    <source>
        <strain evidence="3">G02</strain>
        <tissue evidence="3">Leaf</tissue>
    </source>
</reference>
<feature type="transmembrane region" description="Helical" evidence="2">
    <location>
        <begin position="6"/>
        <end position="30"/>
    </location>
</feature>
<keyword evidence="2" id="KW-1133">Transmembrane helix</keyword>
<protein>
    <submittedName>
        <fullName evidence="3">Uncharacterized protein</fullName>
    </submittedName>
</protein>
<organism evidence="3">
    <name type="scientific">Sesamum radiatum</name>
    <name type="common">Black benniseed</name>
    <dbReference type="NCBI Taxonomy" id="300843"/>
    <lineage>
        <taxon>Eukaryota</taxon>
        <taxon>Viridiplantae</taxon>
        <taxon>Streptophyta</taxon>
        <taxon>Embryophyta</taxon>
        <taxon>Tracheophyta</taxon>
        <taxon>Spermatophyta</taxon>
        <taxon>Magnoliopsida</taxon>
        <taxon>eudicotyledons</taxon>
        <taxon>Gunneridae</taxon>
        <taxon>Pentapetalae</taxon>
        <taxon>asterids</taxon>
        <taxon>lamiids</taxon>
        <taxon>Lamiales</taxon>
        <taxon>Pedaliaceae</taxon>
        <taxon>Sesamum</taxon>
    </lineage>
</organism>
<sequence>MKSLSGVGLGLSLVFGCLLLALVAELYYLLWWKKRVMRSSNHVTNNNEEYTDHQIPAETPQFCYMFWCCRNPTSSTPQQLCSSPTTLVHQPQSNKDLWLKPFASEDHQDCNFPPGLPRFLFTITEETREDLESEVGMSRRRNLSDLLQVLETPFLTPLASSPAASHHDHYFTPPLTPSLLHHHNKSTSAELTTTTTTRSNSSPPPKLKFLRDAEEKLMMMRSNSSPPPKMKFLRDAEEKLLLRSQTRTVIKQEINGDQRQEQDHNLEKLECFPHLQASSSPTFKTIRSHQQIGRSEV</sequence>
<feature type="compositionally biased region" description="Low complexity" evidence="1">
    <location>
        <begin position="186"/>
        <end position="201"/>
    </location>
</feature>
<dbReference type="PANTHER" id="PTHR34054:SF2">
    <property type="entry name" value="EXPRESSED PROTEIN"/>
    <property type="match status" value="1"/>
</dbReference>
<keyword evidence="2" id="KW-0812">Transmembrane</keyword>
<keyword evidence="2" id="KW-0472">Membrane</keyword>
<dbReference type="EMBL" id="JACGWJ010000006">
    <property type="protein sequence ID" value="KAL0414051.1"/>
    <property type="molecule type" value="Genomic_DNA"/>
</dbReference>
<evidence type="ECO:0000256" key="1">
    <source>
        <dbReference type="SAM" id="MobiDB-lite"/>
    </source>
</evidence>
<accession>A0AAW2U9P0</accession>
<dbReference type="PANTHER" id="PTHR34054">
    <property type="entry name" value="EXPRESSED PROTEIN"/>
    <property type="match status" value="1"/>
</dbReference>
<dbReference type="InterPro" id="IPR045884">
    <property type="entry name" value="At5g59350-like"/>
</dbReference>
<proteinExistence type="predicted"/>
<feature type="region of interest" description="Disordered" evidence="1">
    <location>
        <begin position="161"/>
        <end position="207"/>
    </location>
</feature>
<dbReference type="PROSITE" id="PS51257">
    <property type="entry name" value="PROKAR_LIPOPROTEIN"/>
    <property type="match status" value="1"/>
</dbReference>
<reference evidence="3" key="2">
    <citation type="journal article" date="2024" name="Plant">
        <title>Genomic evolution and insights into agronomic trait innovations of Sesamum species.</title>
        <authorList>
            <person name="Miao H."/>
            <person name="Wang L."/>
            <person name="Qu L."/>
            <person name="Liu H."/>
            <person name="Sun Y."/>
            <person name="Le M."/>
            <person name="Wang Q."/>
            <person name="Wei S."/>
            <person name="Zheng Y."/>
            <person name="Lin W."/>
            <person name="Duan Y."/>
            <person name="Cao H."/>
            <person name="Xiong S."/>
            <person name="Wang X."/>
            <person name="Wei L."/>
            <person name="Li C."/>
            <person name="Ma Q."/>
            <person name="Ju M."/>
            <person name="Zhao R."/>
            <person name="Li G."/>
            <person name="Mu C."/>
            <person name="Tian Q."/>
            <person name="Mei H."/>
            <person name="Zhang T."/>
            <person name="Gao T."/>
            <person name="Zhang H."/>
        </authorList>
    </citation>
    <scope>NUCLEOTIDE SEQUENCE</scope>
    <source>
        <strain evidence="3">G02</strain>
    </source>
</reference>
<comment type="caution">
    <text evidence="3">The sequence shown here is derived from an EMBL/GenBank/DDBJ whole genome shotgun (WGS) entry which is preliminary data.</text>
</comment>
<name>A0AAW2U9P0_SESRA</name>
<gene>
    <name evidence="3" type="ORF">Sradi_1606800</name>
</gene>
<evidence type="ECO:0000313" key="3">
    <source>
        <dbReference type="EMBL" id="KAL0414051.1"/>
    </source>
</evidence>
<evidence type="ECO:0000256" key="2">
    <source>
        <dbReference type="SAM" id="Phobius"/>
    </source>
</evidence>